<dbReference type="AlphaFoldDB" id="A0A1J1I1F4"/>
<dbReference type="EMBL" id="CVRI01000038">
    <property type="protein sequence ID" value="CRK94175.1"/>
    <property type="molecule type" value="Genomic_DNA"/>
</dbReference>
<accession>A0A1J1I1F4</accession>
<reference evidence="1 2" key="1">
    <citation type="submission" date="2015-04" db="EMBL/GenBank/DDBJ databases">
        <authorList>
            <person name="Syromyatnikov M.Y."/>
            <person name="Popov V.N."/>
        </authorList>
    </citation>
    <scope>NUCLEOTIDE SEQUENCE [LARGE SCALE GENOMIC DNA]</scope>
</reference>
<protein>
    <submittedName>
        <fullName evidence="1">CLUMA_CG007691, isoform A</fullName>
    </submittedName>
</protein>
<organism evidence="1 2">
    <name type="scientific">Clunio marinus</name>
    <dbReference type="NCBI Taxonomy" id="568069"/>
    <lineage>
        <taxon>Eukaryota</taxon>
        <taxon>Metazoa</taxon>
        <taxon>Ecdysozoa</taxon>
        <taxon>Arthropoda</taxon>
        <taxon>Hexapoda</taxon>
        <taxon>Insecta</taxon>
        <taxon>Pterygota</taxon>
        <taxon>Neoptera</taxon>
        <taxon>Endopterygota</taxon>
        <taxon>Diptera</taxon>
        <taxon>Nematocera</taxon>
        <taxon>Chironomoidea</taxon>
        <taxon>Chironomidae</taxon>
        <taxon>Clunio</taxon>
    </lineage>
</organism>
<dbReference type="Proteomes" id="UP000183832">
    <property type="component" value="Unassembled WGS sequence"/>
</dbReference>
<keyword evidence="2" id="KW-1185">Reference proteome</keyword>
<name>A0A1J1I1F4_9DIPT</name>
<evidence type="ECO:0000313" key="1">
    <source>
        <dbReference type="EMBL" id="CRK94175.1"/>
    </source>
</evidence>
<gene>
    <name evidence="1" type="ORF">CLUMA_CG007691</name>
</gene>
<evidence type="ECO:0000313" key="2">
    <source>
        <dbReference type="Proteomes" id="UP000183832"/>
    </source>
</evidence>
<sequence>MVSINQTTVTVHTIKSSYLMLKWTAIVNKGSVWASNISGCGIPHISIPSFLRKHFIYHPLKKIRRTDNNSKEGHKTEN</sequence>
<proteinExistence type="predicted"/>